<evidence type="ECO:0000313" key="1">
    <source>
        <dbReference type="EMBL" id="KCZ79326.1"/>
    </source>
</evidence>
<dbReference type="EMBL" id="KK365297">
    <property type="protein sequence ID" value="KCZ79326.1"/>
    <property type="molecule type" value="Genomic_DNA"/>
</dbReference>
<dbReference type="HOGENOM" id="CLU_099485_0_0_1"/>
<accession>A0A059EX70</accession>
<dbReference type="VEuPathDB" id="MicrosporidiaDB:H312_03284"/>
<name>A0A059EX70_9MICR</name>
<sequence>MKKFKLIYNAQAESKKMIISNINISSLAGPLELNLQSPLIDTEEPRMANRRKSEVYDEEDRKEEPNFILVDSENKSFIGRKIDMKKNYFLFFTKGSTINVSPVNDFYRFSLLNTTKINDYVVKDYKEKQESSEEKEEIDYEYKFDDDNSEDEMEIQRVKKLSKAGKRLNSLVESFSKQDQISVESELRNILFTSNGMILKDLISNLKKRIKEINAEEKEIIRNFIREECEIEETTDGKFLRLKR</sequence>
<dbReference type="AlphaFoldDB" id="A0A059EX70"/>
<evidence type="ECO:0000313" key="2">
    <source>
        <dbReference type="Proteomes" id="UP000030655"/>
    </source>
</evidence>
<keyword evidence="2" id="KW-1185">Reference proteome</keyword>
<organism evidence="1 2">
    <name type="scientific">Anncaliia algerae PRA339</name>
    <dbReference type="NCBI Taxonomy" id="1288291"/>
    <lineage>
        <taxon>Eukaryota</taxon>
        <taxon>Fungi</taxon>
        <taxon>Fungi incertae sedis</taxon>
        <taxon>Microsporidia</taxon>
        <taxon>Tubulinosematoidea</taxon>
        <taxon>Tubulinosematidae</taxon>
        <taxon>Anncaliia</taxon>
    </lineage>
</organism>
<dbReference type="OrthoDB" id="76676at2759"/>
<dbReference type="Proteomes" id="UP000030655">
    <property type="component" value="Unassembled WGS sequence"/>
</dbReference>
<reference evidence="2" key="1">
    <citation type="submission" date="2013-02" db="EMBL/GenBank/DDBJ databases">
        <authorList>
            <consortium name="The Broad Institute Genome Sequencing Platform"/>
            <person name="Cuomo C."/>
            <person name="Becnel J."/>
            <person name="Sanscrainte N."/>
            <person name="Walker B."/>
            <person name="Young S.K."/>
            <person name="Zeng Q."/>
            <person name="Gargeya S."/>
            <person name="Fitzgerald M."/>
            <person name="Haas B."/>
            <person name="Abouelleil A."/>
            <person name="Alvarado L."/>
            <person name="Arachchi H.M."/>
            <person name="Berlin A.M."/>
            <person name="Chapman S.B."/>
            <person name="Dewar J."/>
            <person name="Goldberg J."/>
            <person name="Griggs A."/>
            <person name="Gujja S."/>
            <person name="Hansen M."/>
            <person name="Howarth C."/>
            <person name="Imamovic A."/>
            <person name="Larimer J."/>
            <person name="McCowan C."/>
            <person name="Murphy C."/>
            <person name="Neiman D."/>
            <person name="Pearson M."/>
            <person name="Priest M."/>
            <person name="Roberts A."/>
            <person name="Saif S."/>
            <person name="Shea T."/>
            <person name="Sisk P."/>
            <person name="Sykes S."/>
            <person name="Wortman J."/>
            <person name="Nusbaum C."/>
            <person name="Birren B."/>
        </authorList>
    </citation>
    <scope>NUCLEOTIDE SEQUENCE [LARGE SCALE GENOMIC DNA]</scope>
    <source>
        <strain evidence="2">PRA339</strain>
    </source>
</reference>
<protein>
    <recommendedName>
        <fullName evidence="3">Transcription initiation factor IIF subunit alpha</fullName>
    </recommendedName>
</protein>
<gene>
    <name evidence="1" type="ORF">H312_03284</name>
</gene>
<proteinExistence type="predicted"/>
<evidence type="ECO:0008006" key="3">
    <source>
        <dbReference type="Google" id="ProtNLM"/>
    </source>
</evidence>
<dbReference type="STRING" id="1288291.A0A059EX70"/>
<reference evidence="1 2" key="2">
    <citation type="submission" date="2014-03" db="EMBL/GenBank/DDBJ databases">
        <title>The Genome Sequence of Anncaliia algerae insect isolate PRA339.</title>
        <authorList>
            <consortium name="The Broad Institute Genome Sequencing Platform"/>
            <consortium name="The Broad Institute Genome Sequencing Center for Infectious Disease"/>
            <person name="Cuomo C."/>
            <person name="Becnel J."/>
            <person name="Sanscrainte N."/>
            <person name="Walker B."/>
            <person name="Young S.K."/>
            <person name="Zeng Q."/>
            <person name="Gargeya S."/>
            <person name="Fitzgerald M."/>
            <person name="Haas B."/>
            <person name="Abouelleil A."/>
            <person name="Alvarado L."/>
            <person name="Arachchi H.M."/>
            <person name="Berlin A.M."/>
            <person name="Chapman S.B."/>
            <person name="Dewar J."/>
            <person name="Goldberg J."/>
            <person name="Griggs A."/>
            <person name="Gujja S."/>
            <person name="Hansen M."/>
            <person name="Howarth C."/>
            <person name="Imamovic A."/>
            <person name="Larimer J."/>
            <person name="McCowan C."/>
            <person name="Murphy C."/>
            <person name="Neiman D."/>
            <person name="Pearson M."/>
            <person name="Priest M."/>
            <person name="Roberts A."/>
            <person name="Saif S."/>
            <person name="Shea T."/>
            <person name="Sisk P."/>
            <person name="Sykes S."/>
            <person name="Wortman J."/>
            <person name="Nusbaum C."/>
            <person name="Birren B."/>
        </authorList>
    </citation>
    <scope>NUCLEOTIDE SEQUENCE [LARGE SCALE GENOMIC DNA]</scope>
    <source>
        <strain evidence="1 2">PRA339</strain>
    </source>
</reference>